<dbReference type="CDD" id="cd05254">
    <property type="entry name" value="dTDP_HR_like_SDR_e"/>
    <property type="match status" value="1"/>
</dbReference>
<reference evidence="8 9" key="1">
    <citation type="submission" date="2019-07" db="EMBL/GenBank/DDBJ databases">
        <title>Genomic Encyclopedia of Type Strains, Phase IV (KMG-IV): sequencing the most valuable type-strain genomes for metagenomic binning, comparative biology and taxonomic classification.</title>
        <authorList>
            <person name="Goeker M."/>
        </authorList>
    </citation>
    <scope>NUCLEOTIDE SEQUENCE [LARGE SCALE GENOMIC DNA]</scope>
    <source>
        <strain evidence="8 9">SS015</strain>
    </source>
</reference>
<keyword evidence="6" id="KW-0560">Oxidoreductase</keyword>
<evidence type="ECO:0000256" key="5">
    <source>
        <dbReference type="ARBA" id="ARBA00048200"/>
    </source>
</evidence>
<dbReference type="InterPro" id="IPR005913">
    <property type="entry name" value="dTDP_dehydrorham_reduct"/>
</dbReference>
<dbReference type="UniPathway" id="UPA00124"/>
<protein>
    <recommendedName>
        <fullName evidence="4 6">dTDP-4-dehydrorhamnose reductase</fullName>
        <ecNumber evidence="3 6">1.1.1.133</ecNumber>
    </recommendedName>
</protein>
<comment type="pathway">
    <text evidence="1 6">Carbohydrate biosynthesis; dTDP-L-rhamnose biosynthesis.</text>
</comment>
<dbReference type="SUPFAM" id="SSF51735">
    <property type="entry name" value="NAD(P)-binding Rossmann-fold domains"/>
    <property type="match status" value="1"/>
</dbReference>
<organism evidence="8 9">
    <name type="scientific">Geothermobacter ehrlichii</name>
    <dbReference type="NCBI Taxonomy" id="213224"/>
    <lineage>
        <taxon>Bacteria</taxon>
        <taxon>Pseudomonadati</taxon>
        <taxon>Thermodesulfobacteriota</taxon>
        <taxon>Desulfuromonadia</taxon>
        <taxon>Desulfuromonadales</taxon>
        <taxon>Geothermobacteraceae</taxon>
        <taxon>Geothermobacter</taxon>
    </lineage>
</organism>
<feature type="domain" description="RmlD-like substrate binding" evidence="7">
    <location>
        <begin position="5"/>
        <end position="287"/>
    </location>
</feature>
<evidence type="ECO:0000313" key="8">
    <source>
        <dbReference type="EMBL" id="TYP00063.1"/>
    </source>
</evidence>
<comment type="function">
    <text evidence="6">Catalyzes the reduction of dTDP-6-deoxy-L-lyxo-4-hexulose to yield dTDP-L-rhamnose.</text>
</comment>
<evidence type="ECO:0000259" key="7">
    <source>
        <dbReference type="Pfam" id="PF04321"/>
    </source>
</evidence>
<dbReference type="GO" id="GO:0019305">
    <property type="term" value="P:dTDP-rhamnose biosynthetic process"/>
    <property type="evidence" value="ECO:0007669"/>
    <property type="project" value="UniProtKB-UniPathway"/>
</dbReference>
<accession>A0A5D3WM45</accession>
<dbReference type="Gene3D" id="3.90.25.10">
    <property type="entry name" value="UDP-galactose 4-epimerase, domain 1"/>
    <property type="match status" value="1"/>
</dbReference>
<gene>
    <name evidence="8" type="ORF">EDC39_101223</name>
</gene>
<dbReference type="GO" id="GO:0005829">
    <property type="term" value="C:cytosol"/>
    <property type="evidence" value="ECO:0007669"/>
    <property type="project" value="TreeGrafter"/>
</dbReference>
<comment type="catalytic activity">
    <reaction evidence="5">
        <text>dTDP-beta-L-rhamnose + NADP(+) = dTDP-4-dehydro-beta-L-rhamnose + NADPH + H(+)</text>
        <dbReference type="Rhea" id="RHEA:21796"/>
        <dbReference type="ChEBI" id="CHEBI:15378"/>
        <dbReference type="ChEBI" id="CHEBI:57510"/>
        <dbReference type="ChEBI" id="CHEBI:57783"/>
        <dbReference type="ChEBI" id="CHEBI:58349"/>
        <dbReference type="ChEBI" id="CHEBI:62830"/>
        <dbReference type="EC" id="1.1.1.133"/>
    </reaction>
</comment>
<comment type="similarity">
    <text evidence="2 6">Belongs to the dTDP-4-dehydrorhamnose reductase family.</text>
</comment>
<dbReference type="PANTHER" id="PTHR10491:SF4">
    <property type="entry name" value="METHIONINE ADENOSYLTRANSFERASE 2 SUBUNIT BETA"/>
    <property type="match status" value="1"/>
</dbReference>
<dbReference type="Pfam" id="PF04321">
    <property type="entry name" value="RmlD_sub_bind"/>
    <property type="match status" value="1"/>
</dbReference>
<name>A0A5D3WM45_9BACT</name>
<evidence type="ECO:0000256" key="4">
    <source>
        <dbReference type="ARBA" id="ARBA00017099"/>
    </source>
</evidence>
<keyword evidence="6" id="KW-0521">NADP</keyword>
<evidence type="ECO:0000313" key="9">
    <source>
        <dbReference type="Proteomes" id="UP000324159"/>
    </source>
</evidence>
<sequence>MEPARVALIGAKGMLARAVRSVLPQTAVVQGYDLPEFDLTDRRQVLDRLAAFAPTLIINCAAYTDVDGCETAEELATCVNGKGPGFLAEAAMDTGAVLVHISTDYVFDGRAECPCREEDPTAPLSAYGRSKLAGETAIRDSGLGDYLIVRTSWLYGPGGRNFVETMLRLMAEREELRVVADQVGSPTLTFDLAEAILRLLAAGGRGIVHFSNSGQCSWHQFAEAIRDEALAAGMSLKVRRIDPIATVDYPLPARRPAWSVLDKSRYTQLTGVFPPDWRQSLKRYMKTRQEG</sequence>
<dbReference type="GO" id="GO:0008831">
    <property type="term" value="F:dTDP-4-dehydrorhamnose reductase activity"/>
    <property type="evidence" value="ECO:0007669"/>
    <property type="project" value="UniProtKB-EC"/>
</dbReference>
<dbReference type="InterPro" id="IPR036291">
    <property type="entry name" value="NAD(P)-bd_dom_sf"/>
</dbReference>
<dbReference type="InterPro" id="IPR029903">
    <property type="entry name" value="RmlD-like-bd"/>
</dbReference>
<evidence type="ECO:0000256" key="6">
    <source>
        <dbReference type="RuleBase" id="RU364082"/>
    </source>
</evidence>
<dbReference type="Proteomes" id="UP000324159">
    <property type="component" value="Unassembled WGS sequence"/>
</dbReference>
<dbReference type="RefSeq" id="WP_148894251.1">
    <property type="nucleotide sequence ID" value="NZ_VNIB01000001.1"/>
</dbReference>
<dbReference type="PANTHER" id="PTHR10491">
    <property type="entry name" value="DTDP-4-DEHYDRORHAMNOSE REDUCTASE"/>
    <property type="match status" value="1"/>
</dbReference>
<dbReference type="OrthoDB" id="9803892at2"/>
<dbReference type="EC" id="1.1.1.133" evidence="3 6"/>
<evidence type="ECO:0000256" key="3">
    <source>
        <dbReference type="ARBA" id="ARBA00012929"/>
    </source>
</evidence>
<proteinExistence type="inferred from homology"/>
<dbReference type="Gene3D" id="3.40.50.720">
    <property type="entry name" value="NAD(P)-binding Rossmann-like Domain"/>
    <property type="match status" value="1"/>
</dbReference>
<evidence type="ECO:0000256" key="2">
    <source>
        <dbReference type="ARBA" id="ARBA00010944"/>
    </source>
</evidence>
<evidence type="ECO:0000256" key="1">
    <source>
        <dbReference type="ARBA" id="ARBA00004781"/>
    </source>
</evidence>
<comment type="caution">
    <text evidence="8">The sequence shown here is derived from an EMBL/GenBank/DDBJ whole genome shotgun (WGS) entry which is preliminary data.</text>
</comment>
<dbReference type="NCBIfam" id="TIGR01214">
    <property type="entry name" value="rmlD"/>
    <property type="match status" value="1"/>
</dbReference>
<dbReference type="AlphaFoldDB" id="A0A5D3WM45"/>
<dbReference type="EMBL" id="VNIB01000001">
    <property type="protein sequence ID" value="TYP00063.1"/>
    <property type="molecule type" value="Genomic_DNA"/>
</dbReference>
<keyword evidence="9" id="KW-1185">Reference proteome</keyword>